<name>A0A2S7U456_9BACT</name>
<dbReference type="Pfam" id="PF13279">
    <property type="entry name" value="4HBT_2"/>
    <property type="match status" value="1"/>
</dbReference>
<evidence type="ECO:0000256" key="1">
    <source>
        <dbReference type="ARBA" id="ARBA00005953"/>
    </source>
</evidence>
<evidence type="ECO:0000313" key="3">
    <source>
        <dbReference type="EMBL" id="PQJ29809.1"/>
    </source>
</evidence>
<organism evidence="3 4">
    <name type="scientific">Rubritalea profundi</name>
    <dbReference type="NCBI Taxonomy" id="1658618"/>
    <lineage>
        <taxon>Bacteria</taxon>
        <taxon>Pseudomonadati</taxon>
        <taxon>Verrucomicrobiota</taxon>
        <taxon>Verrucomicrobiia</taxon>
        <taxon>Verrucomicrobiales</taxon>
        <taxon>Rubritaleaceae</taxon>
        <taxon>Rubritalea</taxon>
    </lineage>
</organism>
<protein>
    <submittedName>
        <fullName evidence="3">Uncharacterized protein</fullName>
    </submittedName>
</protein>
<dbReference type="Proteomes" id="UP000239907">
    <property type="component" value="Unassembled WGS sequence"/>
</dbReference>
<dbReference type="AlphaFoldDB" id="A0A2S7U456"/>
<dbReference type="Gene3D" id="3.10.129.10">
    <property type="entry name" value="Hotdog Thioesterase"/>
    <property type="match status" value="1"/>
</dbReference>
<accession>A0A2S7U456</accession>
<keyword evidence="4" id="KW-1185">Reference proteome</keyword>
<dbReference type="PANTHER" id="PTHR31793">
    <property type="entry name" value="4-HYDROXYBENZOYL-COA THIOESTERASE FAMILY MEMBER"/>
    <property type="match status" value="1"/>
</dbReference>
<reference evidence="3 4" key="1">
    <citation type="submission" date="2016-12" db="EMBL/GenBank/DDBJ databases">
        <title>Study of bacterial adaptation to deep sea.</title>
        <authorList>
            <person name="Song J."/>
            <person name="Yoshizawa S."/>
            <person name="Kogure K."/>
        </authorList>
    </citation>
    <scope>NUCLEOTIDE SEQUENCE [LARGE SCALE GENOMIC DNA]</scope>
    <source>
        <strain evidence="3 4">SAORIC-165</strain>
    </source>
</reference>
<dbReference type="SUPFAM" id="SSF54637">
    <property type="entry name" value="Thioesterase/thiol ester dehydrase-isomerase"/>
    <property type="match status" value="1"/>
</dbReference>
<evidence type="ECO:0000313" key="4">
    <source>
        <dbReference type="Proteomes" id="UP000239907"/>
    </source>
</evidence>
<dbReference type="EMBL" id="MQWA01000001">
    <property type="protein sequence ID" value="PQJ29809.1"/>
    <property type="molecule type" value="Genomic_DNA"/>
</dbReference>
<comment type="caution">
    <text evidence="3">The sequence shown here is derived from an EMBL/GenBank/DDBJ whole genome shotgun (WGS) entry which is preliminary data.</text>
</comment>
<sequence>MKEFPIYKRRVQFADTDLAGIVHFSKILCYVEEAEHFVMQGLSVPAMVASGGFPKVHVDCDYRSPLRFGDDAEIQMQLEKVGERSLTWKFTVRLAELISAEGTFVTVYVSKTGKSEEIPSSYRAILT</sequence>
<dbReference type="InterPro" id="IPR029069">
    <property type="entry name" value="HotDog_dom_sf"/>
</dbReference>
<dbReference type="InterPro" id="IPR050563">
    <property type="entry name" value="4-hydroxybenzoyl-CoA_TE"/>
</dbReference>
<dbReference type="GO" id="GO:0047617">
    <property type="term" value="F:fatty acyl-CoA hydrolase activity"/>
    <property type="evidence" value="ECO:0007669"/>
    <property type="project" value="TreeGrafter"/>
</dbReference>
<evidence type="ECO:0000256" key="2">
    <source>
        <dbReference type="ARBA" id="ARBA00022801"/>
    </source>
</evidence>
<keyword evidence="2" id="KW-0378">Hydrolase</keyword>
<dbReference type="RefSeq" id="WP_165788897.1">
    <property type="nucleotide sequence ID" value="NZ_MQWA01000001.1"/>
</dbReference>
<gene>
    <name evidence="3" type="ORF">BSZ32_15860</name>
</gene>
<dbReference type="CDD" id="cd00586">
    <property type="entry name" value="4HBT"/>
    <property type="match status" value="1"/>
</dbReference>
<proteinExistence type="inferred from homology"/>
<comment type="similarity">
    <text evidence="1">Belongs to the 4-hydroxybenzoyl-CoA thioesterase family.</text>
</comment>
<dbReference type="PANTHER" id="PTHR31793:SF27">
    <property type="entry name" value="NOVEL THIOESTERASE SUPERFAMILY DOMAIN AND SAPOSIN A-TYPE DOMAIN CONTAINING PROTEIN (0610012H03RIK)"/>
    <property type="match status" value="1"/>
</dbReference>